<keyword evidence="3" id="KW-1185">Reference proteome</keyword>
<gene>
    <name evidence="2" type="ORF">EBN88_05725</name>
</gene>
<evidence type="ECO:0000313" key="3">
    <source>
        <dbReference type="Proteomes" id="UP000278673"/>
    </source>
</evidence>
<organism evidence="2 3">
    <name type="scientific">Streptomyces triticirhizae</name>
    <dbReference type="NCBI Taxonomy" id="2483353"/>
    <lineage>
        <taxon>Bacteria</taxon>
        <taxon>Bacillati</taxon>
        <taxon>Actinomycetota</taxon>
        <taxon>Actinomycetes</taxon>
        <taxon>Kitasatosporales</taxon>
        <taxon>Streptomycetaceae</taxon>
        <taxon>Streptomyces</taxon>
    </lineage>
</organism>
<feature type="domain" description="DUF397" evidence="1">
    <location>
        <begin position="5"/>
        <end position="58"/>
    </location>
</feature>
<dbReference type="InterPro" id="IPR007278">
    <property type="entry name" value="DUF397"/>
</dbReference>
<sequence>MPADATWYTSSYSNDHGGNCVEAAHLDDNTMAIRDSKNPTGPAFTFTGGAWSAFLNTLTTAKEH</sequence>
<dbReference type="Proteomes" id="UP000278673">
    <property type="component" value="Unassembled WGS sequence"/>
</dbReference>
<dbReference type="RefSeq" id="WP_122182703.1">
    <property type="nucleotide sequence ID" value="NZ_RFFJ01000017.1"/>
</dbReference>
<evidence type="ECO:0000259" key="1">
    <source>
        <dbReference type="Pfam" id="PF04149"/>
    </source>
</evidence>
<reference evidence="2 3" key="1">
    <citation type="submission" date="2018-10" db="EMBL/GenBank/DDBJ databases">
        <title>Isolation, diversity and antifungal activity of actinobacteria from wheat.</title>
        <authorList>
            <person name="Han C."/>
        </authorList>
    </citation>
    <scope>NUCLEOTIDE SEQUENCE [LARGE SCALE GENOMIC DNA]</scope>
    <source>
        <strain evidence="2 3">NEAU-YY642</strain>
    </source>
</reference>
<dbReference type="AlphaFoldDB" id="A0A3M2M3G4"/>
<evidence type="ECO:0000313" key="2">
    <source>
        <dbReference type="EMBL" id="RMI44304.1"/>
    </source>
</evidence>
<proteinExistence type="predicted"/>
<comment type="caution">
    <text evidence="2">The sequence shown here is derived from an EMBL/GenBank/DDBJ whole genome shotgun (WGS) entry which is preliminary data.</text>
</comment>
<dbReference type="EMBL" id="RFFJ01000017">
    <property type="protein sequence ID" value="RMI44304.1"/>
    <property type="molecule type" value="Genomic_DNA"/>
</dbReference>
<dbReference type="Pfam" id="PF04149">
    <property type="entry name" value="DUF397"/>
    <property type="match status" value="1"/>
</dbReference>
<protein>
    <submittedName>
        <fullName evidence="2">DUF397 domain-containing protein</fullName>
    </submittedName>
</protein>
<accession>A0A3M2M3G4</accession>
<name>A0A3M2M3G4_9ACTN</name>